<gene>
    <name evidence="4" type="ORF">TBH_C2404</name>
</gene>
<organism evidence="4 5">
    <name type="scientific">Thiolapillus brandeum</name>
    <dbReference type="NCBI Taxonomy" id="1076588"/>
    <lineage>
        <taxon>Bacteria</taxon>
        <taxon>Pseudomonadati</taxon>
        <taxon>Pseudomonadota</taxon>
        <taxon>Gammaproteobacteria</taxon>
        <taxon>Chromatiales</taxon>
        <taxon>Sedimenticolaceae</taxon>
        <taxon>Thiolapillus</taxon>
    </lineage>
</organism>
<evidence type="ECO:0000313" key="4">
    <source>
        <dbReference type="EMBL" id="BAO45314.1"/>
    </source>
</evidence>
<feature type="compositionally biased region" description="Basic and acidic residues" evidence="2">
    <location>
        <begin position="331"/>
        <end position="343"/>
    </location>
</feature>
<evidence type="ECO:0000256" key="2">
    <source>
        <dbReference type="SAM" id="MobiDB-lite"/>
    </source>
</evidence>
<dbReference type="Proteomes" id="UP000031631">
    <property type="component" value="Chromosome"/>
</dbReference>
<dbReference type="KEGG" id="tbn:TBH_C2404"/>
<evidence type="ECO:0000256" key="1">
    <source>
        <dbReference type="SAM" id="Coils"/>
    </source>
</evidence>
<proteinExistence type="predicted"/>
<feature type="transmembrane region" description="Helical" evidence="3">
    <location>
        <begin position="29"/>
        <end position="51"/>
    </location>
</feature>
<keyword evidence="3" id="KW-0472">Membrane</keyword>
<feature type="region of interest" description="Disordered" evidence="2">
    <location>
        <begin position="313"/>
        <end position="343"/>
    </location>
</feature>
<dbReference type="AlphaFoldDB" id="A0A7U6GKR0"/>
<keyword evidence="5" id="KW-1185">Reference proteome</keyword>
<feature type="coiled-coil region" evidence="1">
    <location>
        <begin position="61"/>
        <end position="252"/>
    </location>
</feature>
<reference evidence="4 5" key="1">
    <citation type="journal article" date="2014" name="PLoS ONE">
        <title>Physiological and genomic features of a novel sulfur-oxidizing gammaproteobacterium belonging to a previously uncultivated symbiotic lineage isolated from a hydrothermal vent.</title>
        <authorList>
            <person name="Nunoura T."/>
            <person name="Takaki Y."/>
            <person name="Kazama H."/>
            <person name="Kakuta J."/>
            <person name="Shimamura S."/>
            <person name="Makita H."/>
            <person name="Hirai M."/>
            <person name="Miyazaki M."/>
            <person name="Takai K."/>
        </authorList>
    </citation>
    <scope>NUCLEOTIDE SEQUENCE [LARGE SCALE GENOMIC DNA]</scope>
    <source>
        <strain evidence="4 5">Hiromi1</strain>
    </source>
</reference>
<keyword evidence="1" id="KW-0175">Coiled coil</keyword>
<name>A0A7U6GKR0_9GAMM</name>
<sequence>MDIFQSHFYPPFIISSAIQVTLMDFSALLTAPVIAALAGLATVAAWIGYLLGKSAENKRKLQALSEAAEASENALEDIRRKQAEKIDVLNRTMTDEIRKLKATHAEQSERLRNEHSALIDKLNTDNLDNLNALKKSHEEQIAQLTRQHSSLIDEQEQRRANELKEAKAEAAQFITTLKNEHQDTLDRLRRELEDNHKQRIQELRERHTQEMAHQEEQAKALAEERDNLKTLAEELQESLSELQLEIREAKLNNMFSVSKSGEKLIRVVRSVQELASELDETSRAVTDGEYSFFEAIKDKRDRETVLGLANASTYTQVEAAPEETDDNAEPGGKDSREENHKPV</sequence>
<accession>A0A7U6GKR0</accession>
<protein>
    <submittedName>
        <fullName evidence="4">Uncharacterized protein</fullName>
    </submittedName>
</protein>
<keyword evidence="3" id="KW-0812">Transmembrane</keyword>
<keyword evidence="3" id="KW-1133">Transmembrane helix</keyword>
<evidence type="ECO:0000313" key="5">
    <source>
        <dbReference type="Proteomes" id="UP000031631"/>
    </source>
</evidence>
<evidence type="ECO:0000256" key="3">
    <source>
        <dbReference type="SAM" id="Phobius"/>
    </source>
</evidence>
<dbReference type="EMBL" id="AP012273">
    <property type="protein sequence ID" value="BAO45314.1"/>
    <property type="molecule type" value="Genomic_DNA"/>
</dbReference>